<protein>
    <submittedName>
        <fullName evidence="4">Acyl carrier protein</fullName>
    </submittedName>
</protein>
<dbReference type="Gene3D" id="1.10.1200.10">
    <property type="entry name" value="ACP-like"/>
    <property type="match status" value="1"/>
</dbReference>
<reference evidence="4" key="1">
    <citation type="submission" date="2023-07" db="EMBL/GenBank/DDBJ databases">
        <title>Sequencing the genomes of 1000 actinobacteria strains.</title>
        <authorList>
            <person name="Klenk H.-P."/>
        </authorList>
    </citation>
    <scope>NUCLEOTIDE SEQUENCE</scope>
    <source>
        <strain evidence="4">DSM 44707</strain>
    </source>
</reference>
<gene>
    <name evidence="4" type="ORF">J2S41_002373</name>
</gene>
<dbReference type="SMART" id="SM00823">
    <property type="entry name" value="PKS_PP"/>
    <property type="match status" value="1"/>
</dbReference>
<evidence type="ECO:0000259" key="3">
    <source>
        <dbReference type="PROSITE" id="PS50075"/>
    </source>
</evidence>
<evidence type="ECO:0000313" key="4">
    <source>
        <dbReference type="EMBL" id="MDR7275595.1"/>
    </source>
</evidence>
<dbReference type="InterPro" id="IPR009081">
    <property type="entry name" value="PP-bd_ACP"/>
</dbReference>
<dbReference type="InterPro" id="IPR020806">
    <property type="entry name" value="PKS_PP-bd"/>
</dbReference>
<accession>A0AAE4CBG7</accession>
<comment type="caution">
    <text evidence="4">The sequence shown here is derived from an EMBL/GenBank/DDBJ whole genome shotgun (WGS) entry which is preliminary data.</text>
</comment>
<keyword evidence="2" id="KW-0597">Phosphoprotein</keyword>
<organism evidence="4 5">
    <name type="scientific">Catenuloplanes atrovinosus</name>
    <dbReference type="NCBI Taxonomy" id="137266"/>
    <lineage>
        <taxon>Bacteria</taxon>
        <taxon>Bacillati</taxon>
        <taxon>Actinomycetota</taxon>
        <taxon>Actinomycetes</taxon>
        <taxon>Micromonosporales</taxon>
        <taxon>Micromonosporaceae</taxon>
        <taxon>Catenuloplanes</taxon>
    </lineage>
</organism>
<dbReference type="AlphaFoldDB" id="A0AAE4CBG7"/>
<dbReference type="InterPro" id="IPR036736">
    <property type="entry name" value="ACP-like_sf"/>
</dbReference>
<feature type="domain" description="Carrier" evidence="3">
    <location>
        <begin position="1"/>
        <end position="73"/>
    </location>
</feature>
<name>A0AAE4CBG7_9ACTN</name>
<dbReference type="PROSITE" id="PS50075">
    <property type="entry name" value="CARRIER"/>
    <property type="match status" value="1"/>
</dbReference>
<keyword evidence="1" id="KW-0596">Phosphopantetheine</keyword>
<proteinExistence type="predicted"/>
<dbReference type="Proteomes" id="UP001183643">
    <property type="component" value="Unassembled WGS sequence"/>
</dbReference>
<dbReference type="InterPro" id="IPR006162">
    <property type="entry name" value="Ppantetheine_attach_site"/>
</dbReference>
<sequence>MNHKEIVHSTVARTLGVPAVDGSASFFDLGGDSLSALRVITLLEQQLGHTLDIVDLLTAPTLDDYAADLPAAAGHA</sequence>
<dbReference type="Pfam" id="PF00550">
    <property type="entry name" value="PP-binding"/>
    <property type="match status" value="1"/>
</dbReference>
<evidence type="ECO:0000256" key="1">
    <source>
        <dbReference type="ARBA" id="ARBA00022450"/>
    </source>
</evidence>
<evidence type="ECO:0000313" key="5">
    <source>
        <dbReference type="Proteomes" id="UP001183643"/>
    </source>
</evidence>
<evidence type="ECO:0000256" key="2">
    <source>
        <dbReference type="ARBA" id="ARBA00022553"/>
    </source>
</evidence>
<dbReference type="EMBL" id="JAVDYB010000001">
    <property type="protein sequence ID" value="MDR7275595.1"/>
    <property type="molecule type" value="Genomic_DNA"/>
</dbReference>
<dbReference type="PROSITE" id="PS00012">
    <property type="entry name" value="PHOSPHOPANTETHEINE"/>
    <property type="match status" value="1"/>
</dbReference>
<keyword evidence="5" id="KW-1185">Reference proteome</keyword>
<dbReference type="SUPFAM" id="SSF47336">
    <property type="entry name" value="ACP-like"/>
    <property type="match status" value="1"/>
</dbReference>
<dbReference type="RefSeq" id="WP_310366751.1">
    <property type="nucleotide sequence ID" value="NZ_JAVDYB010000001.1"/>
</dbReference>
<dbReference type="GO" id="GO:0031177">
    <property type="term" value="F:phosphopantetheine binding"/>
    <property type="evidence" value="ECO:0007669"/>
    <property type="project" value="InterPro"/>
</dbReference>